<reference evidence="5 6" key="1">
    <citation type="submission" date="2019-03" db="EMBL/GenBank/DDBJ databases">
        <title>Ramlibacter sp. 18x22-1, whole genome shotgun sequence.</title>
        <authorList>
            <person name="Zhang X."/>
            <person name="Feng G."/>
            <person name="Zhu H."/>
        </authorList>
    </citation>
    <scope>NUCLEOTIDE SEQUENCE [LARGE SCALE GENOMIC DNA]</scope>
    <source>
        <strain evidence="5 6">18x22-1</strain>
    </source>
</reference>
<sequence>MSQITTGIRACLNLPALYTAFQYAMGARSGWTYLARTHIRARPGDAILDIGCGPADILGYLPPVKYWGFDIDPGYIDSARRRFGENGTFTCKELSPADVAGLEPFDIVLATGVLHHMDDAVATGLLSTARAALKPGGRLVTIDPVFADGQSRIARLLIENDRGQNVRTKEGYEQLMRRRFDDVRVLVRHRRWIPYTHCIMEATATP</sequence>
<evidence type="ECO:0000313" key="6">
    <source>
        <dbReference type="Proteomes" id="UP000297839"/>
    </source>
</evidence>
<comment type="caution">
    <text evidence="5">The sequence shown here is derived from an EMBL/GenBank/DDBJ whole genome shotgun (WGS) entry which is preliminary data.</text>
</comment>
<dbReference type="Pfam" id="PF08242">
    <property type="entry name" value="Methyltransf_12"/>
    <property type="match status" value="1"/>
</dbReference>
<dbReference type="OrthoDB" id="5330018at2"/>
<feature type="domain" description="Methyltransferase type 12" evidence="4">
    <location>
        <begin position="48"/>
        <end position="139"/>
    </location>
</feature>
<evidence type="ECO:0000256" key="1">
    <source>
        <dbReference type="ARBA" id="ARBA00022603"/>
    </source>
</evidence>
<dbReference type="Proteomes" id="UP000297839">
    <property type="component" value="Unassembled WGS sequence"/>
</dbReference>
<dbReference type="GO" id="GO:0032259">
    <property type="term" value="P:methylation"/>
    <property type="evidence" value="ECO:0007669"/>
    <property type="project" value="UniProtKB-KW"/>
</dbReference>
<keyword evidence="3" id="KW-0949">S-adenosyl-L-methionine</keyword>
<accession>A0A4Z0BWV9</accession>
<dbReference type="InterPro" id="IPR013217">
    <property type="entry name" value="Methyltransf_12"/>
</dbReference>
<keyword evidence="2 5" id="KW-0808">Transferase</keyword>
<organism evidence="5 6">
    <name type="scientific">Ramlibacter humi</name>
    <dbReference type="NCBI Taxonomy" id="2530451"/>
    <lineage>
        <taxon>Bacteria</taxon>
        <taxon>Pseudomonadati</taxon>
        <taxon>Pseudomonadota</taxon>
        <taxon>Betaproteobacteria</taxon>
        <taxon>Burkholderiales</taxon>
        <taxon>Comamonadaceae</taxon>
        <taxon>Ramlibacter</taxon>
    </lineage>
</organism>
<dbReference type="SUPFAM" id="SSF53335">
    <property type="entry name" value="S-adenosyl-L-methionine-dependent methyltransferases"/>
    <property type="match status" value="1"/>
</dbReference>
<name>A0A4Z0BWV9_9BURK</name>
<evidence type="ECO:0000256" key="2">
    <source>
        <dbReference type="ARBA" id="ARBA00022679"/>
    </source>
</evidence>
<proteinExistence type="predicted"/>
<dbReference type="PANTHER" id="PTHR43464">
    <property type="entry name" value="METHYLTRANSFERASE"/>
    <property type="match status" value="1"/>
</dbReference>
<dbReference type="Gene3D" id="3.40.50.150">
    <property type="entry name" value="Vaccinia Virus protein VP39"/>
    <property type="match status" value="1"/>
</dbReference>
<dbReference type="PANTHER" id="PTHR43464:SF19">
    <property type="entry name" value="UBIQUINONE BIOSYNTHESIS O-METHYLTRANSFERASE, MITOCHONDRIAL"/>
    <property type="match status" value="1"/>
</dbReference>
<dbReference type="RefSeq" id="WP_135249441.1">
    <property type="nucleotide sequence ID" value="NZ_SMLK01000002.1"/>
</dbReference>
<dbReference type="AlphaFoldDB" id="A0A4Z0BWV9"/>
<dbReference type="CDD" id="cd02440">
    <property type="entry name" value="AdoMet_MTases"/>
    <property type="match status" value="1"/>
</dbReference>
<dbReference type="EMBL" id="SMLK01000002">
    <property type="protein sequence ID" value="TFZ03816.1"/>
    <property type="molecule type" value="Genomic_DNA"/>
</dbReference>
<evidence type="ECO:0000256" key="3">
    <source>
        <dbReference type="ARBA" id="ARBA00022691"/>
    </source>
</evidence>
<dbReference type="InterPro" id="IPR029063">
    <property type="entry name" value="SAM-dependent_MTases_sf"/>
</dbReference>
<protein>
    <submittedName>
        <fullName evidence="5">Class I SAM-dependent methyltransferase</fullName>
    </submittedName>
</protein>
<evidence type="ECO:0000259" key="4">
    <source>
        <dbReference type="Pfam" id="PF08242"/>
    </source>
</evidence>
<gene>
    <name evidence="5" type="ORF">EZ216_09190</name>
</gene>
<keyword evidence="1 5" id="KW-0489">Methyltransferase</keyword>
<dbReference type="GO" id="GO:0008168">
    <property type="term" value="F:methyltransferase activity"/>
    <property type="evidence" value="ECO:0007669"/>
    <property type="project" value="UniProtKB-KW"/>
</dbReference>
<keyword evidence="6" id="KW-1185">Reference proteome</keyword>
<evidence type="ECO:0000313" key="5">
    <source>
        <dbReference type="EMBL" id="TFZ03816.1"/>
    </source>
</evidence>